<dbReference type="EMBL" id="MEKH01000001">
    <property type="protein sequence ID" value="ODO12031.1"/>
    <property type="molecule type" value="Genomic_DNA"/>
</dbReference>
<gene>
    <name evidence="10" type="ORF">I350_00815</name>
</gene>
<evidence type="ECO:0000256" key="8">
    <source>
        <dbReference type="RuleBase" id="RU366003"/>
    </source>
</evidence>
<dbReference type="InterPro" id="IPR016195">
    <property type="entry name" value="Pol/histidinol_Pase-like"/>
</dbReference>
<dbReference type="GO" id="GO:0000105">
    <property type="term" value="P:L-histidine biosynthetic process"/>
    <property type="evidence" value="ECO:0007669"/>
    <property type="project" value="UniProtKB-UniRule"/>
</dbReference>
<dbReference type="OrthoDB" id="5957391at2759"/>
<organism evidence="10 11">
    <name type="scientific">Cryptococcus amylolentus CBS 6273</name>
    <dbReference type="NCBI Taxonomy" id="1296118"/>
    <lineage>
        <taxon>Eukaryota</taxon>
        <taxon>Fungi</taxon>
        <taxon>Dikarya</taxon>
        <taxon>Basidiomycota</taxon>
        <taxon>Agaricomycotina</taxon>
        <taxon>Tremellomycetes</taxon>
        <taxon>Tremellales</taxon>
        <taxon>Cryptococcaceae</taxon>
        <taxon>Cryptococcus</taxon>
    </lineage>
</organism>
<reference evidence="10 11" key="1">
    <citation type="submission" date="2016-06" db="EMBL/GenBank/DDBJ databases">
        <title>Evolution of pathogenesis and genome organization in the Tremellales.</title>
        <authorList>
            <person name="Cuomo C."/>
            <person name="Litvintseva A."/>
            <person name="Heitman J."/>
            <person name="Chen Y."/>
            <person name="Sun S."/>
            <person name="Springer D."/>
            <person name="Dromer F."/>
            <person name="Young S."/>
            <person name="Zeng Q."/>
            <person name="Chapman S."/>
            <person name="Gujja S."/>
            <person name="Saif S."/>
            <person name="Birren B."/>
        </authorList>
    </citation>
    <scope>NUCLEOTIDE SEQUENCE [LARGE SCALE GENOMIC DNA]</scope>
    <source>
        <strain evidence="10 11">CBS 6273</strain>
    </source>
</reference>
<comment type="caution">
    <text evidence="10">The sequence shown here is derived from an EMBL/GenBank/DDBJ whole genome shotgun (WGS) entry which is preliminary data.</text>
</comment>
<dbReference type="GO" id="GO:0005737">
    <property type="term" value="C:cytoplasm"/>
    <property type="evidence" value="ECO:0007669"/>
    <property type="project" value="TreeGrafter"/>
</dbReference>
<feature type="domain" description="PHP" evidence="9">
    <location>
        <begin position="5"/>
        <end position="125"/>
    </location>
</feature>
<dbReference type="NCBIfam" id="TIGR01856">
    <property type="entry name" value="hisJ_fam"/>
    <property type="match status" value="1"/>
</dbReference>
<comment type="pathway">
    <text evidence="1 8">Amino-acid biosynthesis; L-histidine biosynthesis; L-histidine from 5-phospho-alpha-D-ribose 1-diphosphate: step 8/9.</text>
</comment>
<dbReference type="InterPro" id="IPR004013">
    <property type="entry name" value="PHP_dom"/>
</dbReference>
<dbReference type="GO" id="GO:0004401">
    <property type="term" value="F:histidinol-phosphatase activity"/>
    <property type="evidence" value="ECO:0007669"/>
    <property type="project" value="UniProtKB-UniRule"/>
</dbReference>
<evidence type="ECO:0000259" key="9">
    <source>
        <dbReference type="Pfam" id="PF02811"/>
    </source>
</evidence>
<comment type="catalytic activity">
    <reaction evidence="7 8">
        <text>L-histidinol phosphate + H2O = L-histidinol + phosphate</text>
        <dbReference type="Rhea" id="RHEA:14465"/>
        <dbReference type="ChEBI" id="CHEBI:15377"/>
        <dbReference type="ChEBI" id="CHEBI:43474"/>
        <dbReference type="ChEBI" id="CHEBI:57699"/>
        <dbReference type="ChEBI" id="CHEBI:57980"/>
        <dbReference type="EC" id="3.1.3.15"/>
    </reaction>
</comment>
<keyword evidence="4 8" id="KW-0028">Amino-acid biosynthesis</keyword>
<dbReference type="InterPro" id="IPR010140">
    <property type="entry name" value="Histidinol_P_phosphatase_HisJ"/>
</dbReference>
<accession>A0A1E3KG11</accession>
<evidence type="ECO:0000256" key="5">
    <source>
        <dbReference type="ARBA" id="ARBA00022801"/>
    </source>
</evidence>
<dbReference type="PANTHER" id="PTHR21039">
    <property type="entry name" value="HISTIDINOL PHOSPHATASE-RELATED"/>
    <property type="match status" value="1"/>
</dbReference>
<dbReference type="EC" id="3.1.3.15" evidence="3 8"/>
<evidence type="ECO:0000256" key="1">
    <source>
        <dbReference type="ARBA" id="ARBA00004970"/>
    </source>
</evidence>
<evidence type="ECO:0000256" key="2">
    <source>
        <dbReference type="ARBA" id="ARBA00009152"/>
    </source>
</evidence>
<dbReference type="SUPFAM" id="SSF89550">
    <property type="entry name" value="PHP domain-like"/>
    <property type="match status" value="1"/>
</dbReference>
<keyword evidence="6 8" id="KW-0368">Histidine biosynthesis</keyword>
<evidence type="ECO:0000313" key="10">
    <source>
        <dbReference type="EMBL" id="ODO12031.1"/>
    </source>
</evidence>
<evidence type="ECO:0000256" key="4">
    <source>
        <dbReference type="ARBA" id="ARBA00022605"/>
    </source>
</evidence>
<dbReference type="Pfam" id="PF02811">
    <property type="entry name" value="PHP"/>
    <property type="match status" value="1"/>
</dbReference>
<dbReference type="Proteomes" id="UP000095149">
    <property type="component" value="Unassembled WGS sequence"/>
</dbReference>
<comment type="similarity">
    <text evidence="2 8">Belongs to the PHP hydrolase family. HisK subfamily.</text>
</comment>
<proteinExistence type="inferred from homology"/>
<evidence type="ECO:0000256" key="7">
    <source>
        <dbReference type="ARBA" id="ARBA00049158"/>
    </source>
</evidence>
<dbReference type="UniPathway" id="UPA00031">
    <property type="reaction ID" value="UER00013"/>
</dbReference>
<keyword evidence="5 8" id="KW-0378">Hydrolase</keyword>
<name>A0A1E3KG11_9TREE</name>
<dbReference type="Gene3D" id="3.20.20.140">
    <property type="entry name" value="Metal-dependent hydrolases"/>
    <property type="match status" value="1"/>
</dbReference>
<dbReference type="PANTHER" id="PTHR21039:SF0">
    <property type="entry name" value="HISTIDINOL-PHOSPHATASE"/>
    <property type="match status" value="1"/>
</dbReference>
<evidence type="ECO:0000313" key="11">
    <source>
        <dbReference type="Proteomes" id="UP000095149"/>
    </source>
</evidence>
<dbReference type="AlphaFoldDB" id="A0A1E3KG11"/>
<evidence type="ECO:0000256" key="6">
    <source>
        <dbReference type="ARBA" id="ARBA00023102"/>
    </source>
</evidence>
<protein>
    <recommendedName>
        <fullName evidence="3 8">Histidinol-phosphatase</fullName>
        <shortName evidence="8">HolPase</shortName>
        <ecNumber evidence="3 8">3.1.3.15</ecNumber>
    </recommendedName>
</protein>
<dbReference type="CDD" id="cd12110">
    <property type="entry name" value="PHP_HisPPase_Hisj_like"/>
    <property type="match status" value="1"/>
</dbReference>
<sequence length="353" mass="39158">MPHSHHSHSGQFCRHAKDALAHVVHEAIRQGFSVFGLSEHAPRYRTEDLFPEEADLTPADLATAYNSFLHEAAALRATHAHAISLLISIETDYITPLDCTNLTRILEEHAEIDYVVGSVHHVNGVSIDFDRPTWLRAVKTSAEGGEGRTMDPGPPPKLELGDQTLPELQPSHTPTPQALIPFLSNYFDAQHTLITTHSPEVLGHIDLCSLWTPGLDLKAGEGMEGVWEKVERNVRAVVRYGGLFEANAAAIRKGWGTSYPGKDILQLIQELGGKICLSDDSHGVSYVGLNYPKMRDYLTSMGVQRIWYLVPASQRQEGDEEVGVRRRVVARPMDGWAEHPFWAKLEAAQADRS</sequence>
<evidence type="ECO:0000256" key="3">
    <source>
        <dbReference type="ARBA" id="ARBA00013085"/>
    </source>
</evidence>